<dbReference type="CDD" id="cd04301">
    <property type="entry name" value="NAT_SF"/>
    <property type="match status" value="1"/>
</dbReference>
<organism evidence="4 5">
    <name type="scientific">Granulicella pectinivorans</name>
    <dbReference type="NCBI Taxonomy" id="474950"/>
    <lineage>
        <taxon>Bacteria</taxon>
        <taxon>Pseudomonadati</taxon>
        <taxon>Acidobacteriota</taxon>
        <taxon>Terriglobia</taxon>
        <taxon>Terriglobales</taxon>
        <taxon>Acidobacteriaceae</taxon>
        <taxon>Granulicella</taxon>
    </lineage>
</organism>
<dbReference type="OrthoDB" id="7205533at2"/>
<dbReference type="PROSITE" id="PS51186">
    <property type="entry name" value="GNAT"/>
    <property type="match status" value="1"/>
</dbReference>
<dbReference type="Pfam" id="PF00583">
    <property type="entry name" value="Acetyltransf_1"/>
    <property type="match status" value="1"/>
</dbReference>
<dbReference type="STRING" id="474950.SAMN05421771_0649"/>
<keyword evidence="2" id="KW-0012">Acyltransferase</keyword>
<dbReference type="Gene3D" id="3.40.630.30">
    <property type="match status" value="1"/>
</dbReference>
<keyword evidence="4" id="KW-0687">Ribonucleoprotein</keyword>
<sequence>MTVAVDEISLRACTHDDAQMLSAVSVATFLDAFAGILPGTSMVEHCRVNLSAEKYAHYLGLPRTRIWVAETAVQQGPVGYAMVSAPELPIADPEPTDLELKRIYLLSRFHGGGAGRALMDQAVEGARAQGARRLFLGVYGGNTRALAFYAKAGFAIVGTRRFQMGFEVFDDYVLARGL</sequence>
<dbReference type="GO" id="GO:0005840">
    <property type="term" value="C:ribosome"/>
    <property type="evidence" value="ECO:0007669"/>
    <property type="project" value="UniProtKB-KW"/>
</dbReference>
<proteinExistence type="predicted"/>
<protein>
    <submittedName>
        <fullName evidence="4">Ribosomal protein S18 acetylase RimI</fullName>
    </submittedName>
</protein>
<feature type="domain" description="N-acetyltransferase" evidence="3">
    <location>
        <begin position="8"/>
        <end position="178"/>
    </location>
</feature>
<evidence type="ECO:0000256" key="1">
    <source>
        <dbReference type="ARBA" id="ARBA00022679"/>
    </source>
</evidence>
<dbReference type="EMBL" id="FOZL01000001">
    <property type="protein sequence ID" value="SFS02095.1"/>
    <property type="molecule type" value="Genomic_DNA"/>
</dbReference>
<keyword evidence="5" id="KW-1185">Reference proteome</keyword>
<evidence type="ECO:0000313" key="4">
    <source>
        <dbReference type="EMBL" id="SFS02095.1"/>
    </source>
</evidence>
<dbReference type="InterPro" id="IPR016181">
    <property type="entry name" value="Acyl_CoA_acyltransferase"/>
</dbReference>
<name>A0A1I6LF50_9BACT</name>
<keyword evidence="1" id="KW-0808">Transferase</keyword>
<dbReference type="GO" id="GO:0016747">
    <property type="term" value="F:acyltransferase activity, transferring groups other than amino-acyl groups"/>
    <property type="evidence" value="ECO:0007669"/>
    <property type="project" value="InterPro"/>
</dbReference>
<dbReference type="SUPFAM" id="SSF55729">
    <property type="entry name" value="Acyl-CoA N-acyltransferases (Nat)"/>
    <property type="match status" value="1"/>
</dbReference>
<dbReference type="RefSeq" id="WP_089836563.1">
    <property type="nucleotide sequence ID" value="NZ_FOZL01000001.1"/>
</dbReference>
<keyword evidence="4" id="KW-0689">Ribosomal protein</keyword>
<evidence type="ECO:0000313" key="5">
    <source>
        <dbReference type="Proteomes" id="UP000199024"/>
    </source>
</evidence>
<reference evidence="4 5" key="1">
    <citation type="submission" date="2016-10" db="EMBL/GenBank/DDBJ databases">
        <authorList>
            <person name="de Groot N.N."/>
        </authorList>
    </citation>
    <scope>NUCLEOTIDE SEQUENCE [LARGE SCALE GENOMIC DNA]</scope>
    <source>
        <strain evidence="4 5">DSM 21001</strain>
    </source>
</reference>
<dbReference type="Proteomes" id="UP000199024">
    <property type="component" value="Unassembled WGS sequence"/>
</dbReference>
<evidence type="ECO:0000256" key="2">
    <source>
        <dbReference type="ARBA" id="ARBA00023315"/>
    </source>
</evidence>
<dbReference type="PANTHER" id="PTHR43877">
    <property type="entry name" value="AMINOALKYLPHOSPHONATE N-ACETYLTRANSFERASE-RELATED-RELATED"/>
    <property type="match status" value="1"/>
</dbReference>
<accession>A0A1I6LF50</accession>
<gene>
    <name evidence="4" type="ORF">SAMN05421771_0649</name>
</gene>
<dbReference type="InterPro" id="IPR000182">
    <property type="entry name" value="GNAT_dom"/>
</dbReference>
<dbReference type="InterPro" id="IPR050832">
    <property type="entry name" value="Bact_Acetyltransf"/>
</dbReference>
<evidence type="ECO:0000259" key="3">
    <source>
        <dbReference type="PROSITE" id="PS51186"/>
    </source>
</evidence>
<dbReference type="AlphaFoldDB" id="A0A1I6LF50"/>